<sequence length="607" mass="66371">MRAVAARQCGRADELRDQLAQARLAGSRVLQPAASSGPADLTYAAVARGGLRPAFPPRPGAAAAQAAMLPDIARAAAAGHQQRREHAHVMFLTPLVPTGTAAQDIKHILKTNVDPARENLGDISVHNTPLGLSAAWFCRTISRQLKNLKRSLNRTRSLTRQCRLTRATLTSICEVRVSFRERSGNFTHVVAVDPPAYRSLMSRGRVSVGWTSATVVEDVHIPTYTFCATYGHGRRSCPLRQHPERAVCTRCAGPHLGEQCTVRMGDAAVCCSECRRAGQPSSHPTEDKACPLLMARVARLRARTDYGVFSWRRGGVGDRRAFFPVFISVLLLLSFLSLLSVIAPPSASFVPPFSFFLPGWAVTLGFVGLQPGLIGVAGWLVLFRWARRHSLVRASHLSTPCSLPSTMADASPLRFLQANVANTRDATRLLVQHMVEGDFSFAVLSDPHTRDHKIPHVPRDITVFHSREHPRVALLARAPTFDLFPLYVSQLVVAVRCERAALSFVLVAIYAPPHRPLDPFLDELWQVFSDGSPRSYIIGGDFNAKHALWGPGPGDVRGAQLVQFANANALQILNSPASLPTFETPYARSWIDVTLASVSLARAGFTW</sequence>
<gene>
    <name evidence="1" type="ORF">HPB49_007655</name>
</gene>
<reference evidence="1" key="1">
    <citation type="submission" date="2020-05" db="EMBL/GenBank/DDBJ databases">
        <title>Large-scale comparative analyses of tick genomes elucidate their genetic diversity and vector capacities.</title>
        <authorList>
            <person name="Jia N."/>
            <person name="Wang J."/>
            <person name="Shi W."/>
            <person name="Du L."/>
            <person name="Sun Y."/>
            <person name="Zhan W."/>
            <person name="Jiang J."/>
            <person name="Wang Q."/>
            <person name="Zhang B."/>
            <person name="Ji P."/>
            <person name="Sakyi L.B."/>
            <person name="Cui X."/>
            <person name="Yuan T."/>
            <person name="Jiang B."/>
            <person name="Yang W."/>
            <person name="Lam T.T.-Y."/>
            <person name="Chang Q."/>
            <person name="Ding S."/>
            <person name="Wang X."/>
            <person name="Zhu J."/>
            <person name="Ruan X."/>
            <person name="Zhao L."/>
            <person name="Wei J."/>
            <person name="Que T."/>
            <person name="Du C."/>
            <person name="Cheng J."/>
            <person name="Dai P."/>
            <person name="Han X."/>
            <person name="Huang E."/>
            <person name="Gao Y."/>
            <person name="Liu J."/>
            <person name="Shao H."/>
            <person name="Ye R."/>
            <person name="Li L."/>
            <person name="Wei W."/>
            <person name="Wang X."/>
            <person name="Wang C."/>
            <person name="Yang T."/>
            <person name="Huo Q."/>
            <person name="Li W."/>
            <person name="Guo W."/>
            <person name="Chen H."/>
            <person name="Zhou L."/>
            <person name="Ni X."/>
            <person name="Tian J."/>
            <person name="Zhou Y."/>
            <person name="Sheng Y."/>
            <person name="Liu T."/>
            <person name="Pan Y."/>
            <person name="Xia L."/>
            <person name="Li J."/>
            <person name="Zhao F."/>
            <person name="Cao W."/>
        </authorList>
    </citation>
    <scope>NUCLEOTIDE SEQUENCE</scope>
    <source>
        <strain evidence="1">Dsil-2018</strain>
    </source>
</reference>
<protein>
    <submittedName>
        <fullName evidence="1">Uncharacterized protein</fullName>
    </submittedName>
</protein>
<dbReference type="EMBL" id="CM023478">
    <property type="protein sequence ID" value="KAH7933062.1"/>
    <property type="molecule type" value="Genomic_DNA"/>
</dbReference>
<name>A0ACB8C2K0_DERSI</name>
<dbReference type="Proteomes" id="UP000821865">
    <property type="component" value="Chromosome 9"/>
</dbReference>
<comment type="caution">
    <text evidence="1">The sequence shown here is derived from an EMBL/GenBank/DDBJ whole genome shotgun (WGS) entry which is preliminary data.</text>
</comment>
<accession>A0ACB8C2K0</accession>
<keyword evidence="2" id="KW-1185">Reference proteome</keyword>
<evidence type="ECO:0000313" key="2">
    <source>
        <dbReference type="Proteomes" id="UP000821865"/>
    </source>
</evidence>
<organism evidence="1 2">
    <name type="scientific">Dermacentor silvarum</name>
    <name type="common">Tick</name>
    <dbReference type="NCBI Taxonomy" id="543639"/>
    <lineage>
        <taxon>Eukaryota</taxon>
        <taxon>Metazoa</taxon>
        <taxon>Ecdysozoa</taxon>
        <taxon>Arthropoda</taxon>
        <taxon>Chelicerata</taxon>
        <taxon>Arachnida</taxon>
        <taxon>Acari</taxon>
        <taxon>Parasitiformes</taxon>
        <taxon>Ixodida</taxon>
        <taxon>Ixodoidea</taxon>
        <taxon>Ixodidae</taxon>
        <taxon>Rhipicephalinae</taxon>
        <taxon>Dermacentor</taxon>
    </lineage>
</organism>
<proteinExistence type="predicted"/>
<evidence type="ECO:0000313" key="1">
    <source>
        <dbReference type="EMBL" id="KAH7933062.1"/>
    </source>
</evidence>